<dbReference type="AlphaFoldDB" id="A0A4R3L696"/>
<dbReference type="RefSeq" id="WP_131924318.1">
    <property type="nucleotide sequence ID" value="NZ_SMAG01000003.1"/>
</dbReference>
<dbReference type="Proteomes" id="UP000294937">
    <property type="component" value="Unassembled WGS sequence"/>
</dbReference>
<comment type="caution">
    <text evidence="1">The sequence shown here is derived from an EMBL/GenBank/DDBJ whole genome shotgun (WGS) entry which is preliminary data.</text>
</comment>
<reference evidence="1 2" key="1">
    <citation type="submission" date="2019-03" db="EMBL/GenBank/DDBJ databases">
        <title>Genomic Encyclopedia of Type Strains, Phase IV (KMG-IV): sequencing the most valuable type-strain genomes for metagenomic binning, comparative biology and taxonomic classification.</title>
        <authorList>
            <person name="Goeker M."/>
        </authorList>
    </citation>
    <scope>NUCLEOTIDE SEQUENCE [LARGE SCALE GENOMIC DNA]</scope>
    <source>
        <strain evidence="1 2">DSM 45707</strain>
    </source>
</reference>
<evidence type="ECO:0000313" key="1">
    <source>
        <dbReference type="EMBL" id="TCS94942.1"/>
    </source>
</evidence>
<dbReference type="OrthoDB" id="2989126at2"/>
<accession>A0A4R3L696</accession>
<organism evidence="1 2">
    <name type="scientific">Hazenella coriacea</name>
    <dbReference type="NCBI Taxonomy" id="1179467"/>
    <lineage>
        <taxon>Bacteria</taxon>
        <taxon>Bacillati</taxon>
        <taxon>Bacillota</taxon>
        <taxon>Bacilli</taxon>
        <taxon>Bacillales</taxon>
        <taxon>Thermoactinomycetaceae</taxon>
        <taxon>Hazenella</taxon>
    </lineage>
</organism>
<proteinExistence type="predicted"/>
<keyword evidence="2" id="KW-1185">Reference proteome</keyword>
<evidence type="ECO:0000313" key="2">
    <source>
        <dbReference type="Proteomes" id="UP000294937"/>
    </source>
</evidence>
<name>A0A4R3L696_9BACL</name>
<gene>
    <name evidence="1" type="ORF">EDD58_103367</name>
</gene>
<sequence>MKVFPHGSNVNFQTSTREMFDSHLEQLLQRYMEGKQILFGTIDVNNDELRIYGTATSVRINNENKECEFQYQLNDDSHQSGQISVSFDELLISHEASFDLLDEDHGTVPYKVIYVTFENPETGEETTYFFADEKGVSQPLSCVVEFWSQVSEVGRDVNFELTGCTANEFSRLLKQKKNSCCND</sequence>
<dbReference type="EMBL" id="SMAG01000003">
    <property type="protein sequence ID" value="TCS94942.1"/>
    <property type="molecule type" value="Genomic_DNA"/>
</dbReference>
<protein>
    <submittedName>
        <fullName evidence="1">Uncharacterized protein</fullName>
    </submittedName>
</protein>